<dbReference type="AlphaFoldDB" id="A0A448TUW1"/>
<gene>
    <name evidence="1" type="ORF">NCTC12871_01210</name>
</gene>
<keyword evidence="2" id="KW-1185">Reference proteome</keyword>
<reference evidence="1 2" key="1">
    <citation type="submission" date="2018-12" db="EMBL/GenBank/DDBJ databases">
        <authorList>
            <consortium name="Pathogen Informatics"/>
        </authorList>
    </citation>
    <scope>NUCLEOTIDE SEQUENCE [LARGE SCALE GENOMIC DNA]</scope>
    <source>
        <strain evidence="1 2">NCTC12871</strain>
    </source>
</reference>
<proteinExistence type="predicted"/>
<dbReference type="Proteomes" id="UP000279799">
    <property type="component" value="Chromosome"/>
</dbReference>
<evidence type="ECO:0000313" key="2">
    <source>
        <dbReference type="Proteomes" id="UP000279799"/>
    </source>
</evidence>
<dbReference type="KEGG" id="adp:NCTC12871_01210"/>
<name>A0A448TUW1_9PAST</name>
<dbReference type="EMBL" id="LR134510">
    <property type="protein sequence ID" value="VEJ09727.1"/>
    <property type="molecule type" value="Genomic_DNA"/>
</dbReference>
<organism evidence="1 2">
    <name type="scientific">Actinobacillus delphinicola</name>
    <dbReference type="NCBI Taxonomy" id="51161"/>
    <lineage>
        <taxon>Bacteria</taxon>
        <taxon>Pseudomonadati</taxon>
        <taxon>Pseudomonadota</taxon>
        <taxon>Gammaproteobacteria</taxon>
        <taxon>Pasteurellales</taxon>
        <taxon>Pasteurellaceae</taxon>
        <taxon>Actinobacillus</taxon>
    </lineage>
</organism>
<dbReference type="RefSeq" id="WP_126599889.1">
    <property type="nucleotide sequence ID" value="NZ_LR134510.1"/>
</dbReference>
<evidence type="ECO:0000313" key="1">
    <source>
        <dbReference type="EMBL" id="VEJ09727.1"/>
    </source>
</evidence>
<protein>
    <submittedName>
        <fullName evidence="1">Uncharacterized protein</fullName>
    </submittedName>
</protein>
<sequence length="71" mass="7985">MKKLTEAEEQEYLEEMQKAYPLAVRCLAVFAQEAIEVGLLSENPTLENDLQRAVDIIKQAKDIVATCQFVG</sequence>
<accession>A0A448TUW1</accession>